<dbReference type="PANTHER" id="PTHR37804:SF1">
    <property type="entry name" value="CDAA REGULATORY PROTEIN CDAR"/>
    <property type="match status" value="1"/>
</dbReference>
<reference evidence="1" key="1">
    <citation type="submission" date="2019-08" db="EMBL/GenBank/DDBJ databases">
        <authorList>
            <person name="Kucharzyk K."/>
            <person name="Murdoch R.W."/>
            <person name="Higgins S."/>
            <person name="Loffler F."/>
        </authorList>
    </citation>
    <scope>NUCLEOTIDE SEQUENCE</scope>
</reference>
<sequence length="261" mass="27913">MAISSLNILPKEAVISGPESDVLAVQALETVIPGSKIKDGESIMLPVTVSSTSGSADRITITPKQVGVTVNLENEILRESIPVEVSVVGTPADGYELESVLVIPESVAIKGKSTAVKKMTSLVLPPVDISGLDQNLNLMLPLQPVEMTPEVEISGPDRARVEIYIRKKIAEKTYNNVGVMTEGSVQGKEWKISPQFVKLTIQGTKSEIDALSSGAVPCDLYVDVSNIVSKQLNLPVLVKNLGSDFKVLRIEPEQVTVTAVD</sequence>
<evidence type="ECO:0008006" key="2">
    <source>
        <dbReference type="Google" id="ProtNLM"/>
    </source>
</evidence>
<organism evidence="1">
    <name type="scientific">bioreactor metagenome</name>
    <dbReference type="NCBI Taxonomy" id="1076179"/>
    <lineage>
        <taxon>unclassified sequences</taxon>
        <taxon>metagenomes</taxon>
        <taxon>ecological metagenomes</taxon>
    </lineage>
</organism>
<proteinExistence type="predicted"/>
<dbReference type="InterPro" id="IPR012505">
    <property type="entry name" value="YbbR"/>
</dbReference>
<gene>
    <name evidence="1" type="ORF">SDC9_154940</name>
</gene>
<dbReference type="AlphaFoldDB" id="A0A645F2L8"/>
<comment type="caution">
    <text evidence="1">The sequence shown here is derived from an EMBL/GenBank/DDBJ whole genome shotgun (WGS) entry which is preliminary data.</text>
</comment>
<dbReference type="Gene3D" id="2.170.120.40">
    <property type="entry name" value="YbbR-like domain"/>
    <property type="match status" value="1"/>
</dbReference>
<dbReference type="Gene3D" id="2.170.120.30">
    <property type="match status" value="1"/>
</dbReference>
<dbReference type="PANTHER" id="PTHR37804">
    <property type="entry name" value="CDAA REGULATORY PROTEIN CDAR"/>
    <property type="match status" value="1"/>
</dbReference>
<dbReference type="Pfam" id="PF07949">
    <property type="entry name" value="YbbR"/>
    <property type="match status" value="2"/>
</dbReference>
<accession>A0A645F2L8</accession>
<dbReference type="InterPro" id="IPR053154">
    <property type="entry name" value="c-di-AMP_regulator"/>
</dbReference>
<dbReference type="EMBL" id="VSSQ01053668">
    <property type="protein sequence ID" value="MPN07669.1"/>
    <property type="molecule type" value="Genomic_DNA"/>
</dbReference>
<evidence type="ECO:0000313" key="1">
    <source>
        <dbReference type="EMBL" id="MPN07669.1"/>
    </source>
</evidence>
<protein>
    <recommendedName>
        <fullName evidence="2">CdaA regulatory protein CdaR</fullName>
    </recommendedName>
</protein>
<name>A0A645F2L8_9ZZZZ</name>